<dbReference type="AlphaFoldDB" id="B9BX49"/>
<dbReference type="InterPro" id="IPR012334">
    <property type="entry name" value="Pectin_lyas_fold"/>
</dbReference>
<dbReference type="SMART" id="SM00710">
    <property type="entry name" value="PbH1"/>
    <property type="match status" value="5"/>
</dbReference>
<evidence type="ECO:0000259" key="1">
    <source>
        <dbReference type="Pfam" id="PF12708"/>
    </source>
</evidence>
<comment type="caution">
    <text evidence="2">The sequence shown here is derived from an EMBL/GenBank/DDBJ whole genome shotgun (WGS) entry which is preliminary data.</text>
</comment>
<evidence type="ECO:0000313" key="2">
    <source>
        <dbReference type="EMBL" id="EEE04559.1"/>
    </source>
</evidence>
<organism evidence="2 3">
    <name type="scientific">Burkholderia multivorans CGD2</name>
    <dbReference type="NCBI Taxonomy" id="513052"/>
    <lineage>
        <taxon>Bacteria</taxon>
        <taxon>Pseudomonadati</taxon>
        <taxon>Pseudomonadota</taxon>
        <taxon>Betaproteobacteria</taxon>
        <taxon>Burkholderiales</taxon>
        <taxon>Burkholderiaceae</taxon>
        <taxon>Burkholderia</taxon>
        <taxon>Burkholderia cepacia complex</taxon>
    </lineage>
</organism>
<dbReference type="Gene3D" id="2.160.20.10">
    <property type="entry name" value="Single-stranded right-handed beta-helix, Pectin lyase-like"/>
    <property type="match status" value="2"/>
</dbReference>
<name>B9BX49_9BURK</name>
<dbReference type="RefSeq" id="WP_006407468.1">
    <property type="nucleotide sequence ID" value="NZ_ACFC01000014.1"/>
</dbReference>
<dbReference type="Proteomes" id="UP000004535">
    <property type="component" value="Unassembled WGS sequence"/>
</dbReference>
<reference evidence="2 3" key="1">
    <citation type="journal article" date="2012" name="J. Bacteriol.">
        <title>Draft Genome Sequence Determination for Cystic Fibrosis and Chronic Granulomatous Disease Burkholderia multivorans Isolates.</title>
        <authorList>
            <person name="Varga J.J."/>
            <person name="Losada L."/>
            <person name="Zelazny A.M."/>
            <person name="Brinkac L."/>
            <person name="Harkins D."/>
            <person name="Radune D."/>
            <person name="Hostetler J."/>
            <person name="Sampaio E.P."/>
            <person name="Ronning C.M."/>
            <person name="Nierman W.C."/>
            <person name="Greenberg D.E."/>
            <person name="Holland S.M."/>
            <person name="Goldberg J.B."/>
        </authorList>
    </citation>
    <scope>NUCLEOTIDE SEQUENCE [LARGE SCALE GENOMIC DNA]</scope>
    <source>
        <strain evidence="2 3">CGD2</strain>
    </source>
</reference>
<proteinExistence type="predicted"/>
<accession>B9BX49</accession>
<dbReference type="InterPro" id="IPR006626">
    <property type="entry name" value="PbH1"/>
</dbReference>
<sequence length="874" mass="93985">MTVSTTKARDTYKGNGLSVDFPIDFYFLDNSHIKVSILHVDGSVTELFLDSDFSVTGAGNVMGGALRLATAPSSTDTIIVDRVIPATQETQYQQNDPFPAKATERALDKLTMLVQQQEVDVANSIKFPIGDFANSVLPRANERANRVMMFASDGSVRVSDTQLPAPDTMLADTWVVGTDFHAGDLSVQLKQPDLVKSVKFVFMDGAFQQPSSYSIGDGERLVFDAPIPDGVQTITAYYIGTVYQVVPVNGAISVLNFGCPTDGVSDCTAAVQKAIDAALAIGGRQRIYFPAGVYRFAATSPSLDPGYGNLAFIGDGMDSSILIGEEGTYTGGDFDQRKHLFCHTSDTVLKGSLEFSHLQFRGTLAENGYVEQGGAALALNFYRSIYIHHCRFYNRSWMAMANEGILSAQVQNNEFDTCMRDMCRFRSSFNCFVVNNTFRHGDDDAIALHHAYYFTGSGKVREGIVVDGNSLEDTCGIHILGARSTTVSNNVLRRVKQTIIAIDSDSLEGGNPMFAISVHNNQIFDSLVRPANLPNAQFACIGINYGGVFGAPKGNPAPMENAAGTQNFLAPYAFRDSFGTDATFPAMFGISVHNNHIQRTLPAVGTYSTWGFGKTFSVTGFIDPPVTDSDMRPYAGIVLQSDARAYNVHDNTVSGTGYGVLLDAPSRNFSSLSSRIHDNIFYDCIYGGVRVDSPGSLRNVQLSVSHNEFNLDPYCVAAARGPAGSWQTDSGPYGISGDGVTGIYFAGNVFSNCSAPVHGGYSAQWVGVGNVVRCQPSAANFSTSNKGVGNVPVPGARFFVDTFYSDPTQSNYQTPMNMSNFANESAGMPSAGYWIAGTFVRNTNPVGVAAYGWLRVTTGSGNAAGVDWKTVALS</sequence>
<dbReference type="SUPFAM" id="SSF51126">
    <property type="entry name" value="Pectin lyase-like"/>
    <property type="match status" value="1"/>
</dbReference>
<evidence type="ECO:0000313" key="3">
    <source>
        <dbReference type="Proteomes" id="UP000004535"/>
    </source>
</evidence>
<dbReference type="InterPro" id="IPR011050">
    <property type="entry name" value="Pectin_lyase_fold/virulence"/>
</dbReference>
<feature type="domain" description="Rhamnogalacturonase A/B/Epimerase-like pectate lyase" evidence="1">
    <location>
        <begin position="252"/>
        <end position="457"/>
    </location>
</feature>
<dbReference type="Pfam" id="PF12708">
    <property type="entry name" value="Pect-lyase_RHGA_epim"/>
    <property type="match status" value="1"/>
</dbReference>
<dbReference type="InterPro" id="IPR024535">
    <property type="entry name" value="RHGA/B-epi-like_pectate_lyase"/>
</dbReference>
<dbReference type="EMBL" id="ACFC01000014">
    <property type="protein sequence ID" value="EEE04559.1"/>
    <property type="molecule type" value="Genomic_DNA"/>
</dbReference>
<protein>
    <submittedName>
        <fullName evidence="2">Tail fiber</fullName>
    </submittedName>
</protein>
<gene>
    <name evidence="2" type="ORF">BURMUCGD2_2468</name>
</gene>